<dbReference type="Pfam" id="PF00343">
    <property type="entry name" value="Phosphorylase"/>
    <property type="match status" value="1"/>
</dbReference>
<comment type="similarity">
    <text evidence="3 12">Belongs to the glycogen phosphorylase family.</text>
</comment>
<evidence type="ECO:0000256" key="2">
    <source>
        <dbReference type="ARBA" id="ARBA00001933"/>
    </source>
</evidence>
<evidence type="ECO:0000256" key="10">
    <source>
        <dbReference type="ARBA" id="ARBA00025174"/>
    </source>
</evidence>
<keyword evidence="8 11" id="KW-0663">Pyridoxal phosphate</keyword>
<evidence type="ECO:0000256" key="5">
    <source>
        <dbReference type="ARBA" id="ARBA00022600"/>
    </source>
</evidence>
<evidence type="ECO:0000256" key="12">
    <source>
        <dbReference type="RuleBase" id="RU000587"/>
    </source>
</evidence>
<comment type="cofactor">
    <cofactor evidence="2 12">
        <name>pyridoxal 5'-phosphate</name>
        <dbReference type="ChEBI" id="CHEBI:597326"/>
    </cofactor>
</comment>
<keyword evidence="4" id="KW-0021">Allosteric enzyme</keyword>
<evidence type="ECO:0000256" key="7">
    <source>
        <dbReference type="ARBA" id="ARBA00022679"/>
    </source>
</evidence>
<dbReference type="RefSeq" id="WP_175195442.1">
    <property type="nucleotide sequence ID" value="NZ_CADIKL010000014.1"/>
</dbReference>
<dbReference type="PANTHER" id="PTHR11468">
    <property type="entry name" value="GLYCOGEN PHOSPHORYLASE"/>
    <property type="match status" value="1"/>
</dbReference>
<keyword evidence="6 12" id="KW-0328">Glycosyltransferase</keyword>
<dbReference type="InterPro" id="IPR011833">
    <property type="entry name" value="Glycg_phsphrylas"/>
</dbReference>
<feature type="modified residue" description="N6-(pyridoxal phosphate)lysine" evidence="11">
    <location>
        <position position="666"/>
    </location>
</feature>
<evidence type="ECO:0000256" key="9">
    <source>
        <dbReference type="ARBA" id="ARBA00023277"/>
    </source>
</evidence>
<keyword evidence="9 12" id="KW-0119">Carbohydrate metabolism</keyword>
<dbReference type="PROSITE" id="PS00102">
    <property type="entry name" value="PHOSPHORYLASE"/>
    <property type="match status" value="1"/>
</dbReference>
<dbReference type="GO" id="GO:0005980">
    <property type="term" value="P:glycogen catabolic process"/>
    <property type="evidence" value="ECO:0007669"/>
    <property type="project" value="TreeGrafter"/>
</dbReference>
<dbReference type="EC" id="2.4.1.1" evidence="12"/>
<comment type="catalytic activity">
    <reaction evidence="1 12">
        <text>[(1-&gt;4)-alpha-D-glucosyl](n) + phosphate = [(1-&gt;4)-alpha-D-glucosyl](n-1) + alpha-D-glucose 1-phosphate</text>
        <dbReference type="Rhea" id="RHEA:41732"/>
        <dbReference type="Rhea" id="RHEA-COMP:9584"/>
        <dbReference type="Rhea" id="RHEA-COMP:9586"/>
        <dbReference type="ChEBI" id="CHEBI:15444"/>
        <dbReference type="ChEBI" id="CHEBI:43474"/>
        <dbReference type="ChEBI" id="CHEBI:58601"/>
        <dbReference type="EC" id="2.4.1.1"/>
    </reaction>
</comment>
<reference evidence="13 14" key="1">
    <citation type="submission" date="2020-04" db="EMBL/GenBank/DDBJ databases">
        <authorList>
            <person name="De Canck E."/>
        </authorList>
    </citation>
    <scope>NUCLEOTIDE SEQUENCE [LARGE SCALE GENOMIC DNA]</scope>
    <source>
        <strain evidence="13 14">LMG 28688</strain>
    </source>
</reference>
<evidence type="ECO:0000256" key="3">
    <source>
        <dbReference type="ARBA" id="ARBA00006047"/>
    </source>
</evidence>
<dbReference type="FunFam" id="3.40.50.2000:FF:000003">
    <property type="entry name" value="Alpha-1,4 glucan phosphorylase"/>
    <property type="match status" value="1"/>
</dbReference>
<dbReference type="Proteomes" id="UP000494119">
    <property type="component" value="Unassembled WGS sequence"/>
</dbReference>
<dbReference type="PANTHER" id="PTHR11468:SF3">
    <property type="entry name" value="GLYCOGEN PHOSPHORYLASE, LIVER FORM"/>
    <property type="match status" value="1"/>
</dbReference>
<protein>
    <recommendedName>
        <fullName evidence="12">Alpha-1,4 glucan phosphorylase</fullName>
        <ecNumber evidence="12">2.4.1.1</ecNumber>
    </recommendedName>
</protein>
<dbReference type="AlphaFoldDB" id="A0A6J5G446"/>
<comment type="function">
    <text evidence="10">Phosphorylase is an important allosteric enzyme in carbohydrate metabolism. Enzymes from different sources differ in their regulatory mechanisms and in their natural substrates. However, all known phosphorylases share catalytic and structural properties.</text>
</comment>
<keyword evidence="14" id="KW-1185">Reference proteome</keyword>
<dbReference type="CDD" id="cd04300">
    <property type="entry name" value="GT35_Glycogen_Phosphorylase"/>
    <property type="match status" value="1"/>
</dbReference>
<evidence type="ECO:0000256" key="6">
    <source>
        <dbReference type="ARBA" id="ARBA00022676"/>
    </source>
</evidence>
<dbReference type="InterPro" id="IPR000811">
    <property type="entry name" value="Glyco_trans_35"/>
</dbReference>
<dbReference type="FunFam" id="3.40.50.2000:FF:000034">
    <property type="entry name" value="Alpha-1,4 glucan phosphorylase"/>
    <property type="match status" value="1"/>
</dbReference>
<accession>A0A6J5G446</accession>
<keyword evidence="5" id="KW-0321">Glycogen metabolism</keyword>
<dbReference type="EMBL" id="CADIKL010000014">
    <property type="protein sequence ID" value="CAB3791167.1"/>
    <property type="molecule type" value="Genomic_DNA"/>
</dbReference>
<gene>
    <name evidence="13" type="primary">malP</name>
    <name evidence="13" type="ORF">LMG28688_03253</name>
</gene>
<evidence type="ECO:0000256" key="4">
    <source>
        <dbReference type="ARBA" id="ARBA00022533"/>
    </source>
</evidence>
<dbReference type="GO" id="GO:0005737">
    <property type="term" value="C:cytoplasm"/>
    <property type="evidence" value="ECO:0007669"/>
    <property type="project" value="TreeGrafter"/>
</dbReference>
<organism evidence="13 14">
    <name type="scientific">Paraburkholderia caffeinitolerans</name>
    <dbReference type="NCBI Taxonomy" id="1723730"/>
    <lineage>
        <taxon>Bacteria</taxon>
        <taxon>Pseudomonadati</taxon>
        <taxon>Pseudomonadota</taxon>
        <taxon>Betaproteobacteria</taxon>
        <taxon>Burkholderiales</taxon>
        <taxon>Burkholderiaceae</taxon>
        <taxon>Paraburkholderia</taxon>
    </lineage>
</organism>
<dbReference type="GO" id="GO:0030170">
    <property type="term" value="F:pyridoxal phosphate binding"/>
    <property type="evidence" value="ECO:0007669"/>
    <property type="project" value="InterPro"/>
</dbReference>
<evidence type="ECO:0000313" key="14">
    <source>
        <dbReference type="Proteomes" id="UP000494119"/>
    </source>
</evidence>
<comment type="function">
    <text evidence="12">Allosteric enzyme that catalyzes the rate-limiting step in glycogen catabolism, the phosphorolytic cleavage of glycogen to produce glucose-1-phosphate, and plays a central role in maintaining cellular and organismal glucose homeostasis.</text>
</comment>
<dbReference type="NCBIfam" id="TIGR02093">
    <property type="entry name" value="P_ylase"/>
    <property type="match status" value="1"/>
</dbReference>
<keyword evidence="7 12" id="KW-0808">Transferase</keyword>
<dbReference type="Gene3D" id="3.40.50.2000">
    <property type="entry name" value="Glycogen Phosphorylase B"/>
    <property type="match status" value="2"/>
</dbReference>
<name>A0A6J5G446_9BURK</name>
<evidence type="ECO:0000256" key="1">
    <source>
        <dbReference type="ARBA" id="ARBA00001275"/>
    </source>
</evidence>
<evidence type="ECO:0000256" key="11">
    <source>
        <dbReference type="PIRSR" id="PIRSR000460-1"/>
    </source>
</evidence>
<evidence type="ECO:0000256" key="8">
    <source>
        <dbReference type="ARBA" id="ARBA00022898"/>
    </source>
</evidence>
<evidence type="ECO:0000313" key="13">
    <source>
        <dbReference type="EMBL" id="CAB3791167.1"/>
    </source>
</evidence>
<dbReference type="SUPFAM" id="SSF53756">
    <property type="entry name" value="UDP-Glycosyltransferase/glycogen phosphorylase"/>
    <property type="match status" value="1"/>
</dbReference>
<dbReference type="GO" id="GO:0008184">
    <property type="term" value="F:glycogen phosphorylase activity"/>
    <property type="evidence" value="ECO:0007669"/>
    <property type="project" value="InterPro"/>
</dbReference>
<proteinExistence type="inferred from homology"/>
<dbReference type="InterPro" id="IPR035090">
    <property type="entry name" value="Pyridoxal_P_attach_site"/>
</dbReference>
<sequence length="821" mass="92732">MTAVGLEFDQLKSSADALRRSVSNRLMYGVGKDAVTARPQDWLHAAALAVRDRLVERWMVTTRRQYDQDAKRVYYLSMEFLIGRTFSNALLALGIHDAMKEALASLGVDMDALIDLEPDAALGNGGLGRLAACFLDSMATLGIPGFGYGIRYDYGMFRQQIVNGEQVEEPDYWLRSGNPWEFPRPEVQYPVHFGGRTVQRNGTVEWIETHTVNAMAYDTIIPGYATSATNTLRLWSARACEELDLSAFNQGDYQRAVEARNLSENVSRLLYPDDSTMAGRELRLRQEYFFVSATMQDLIRRYLRTHSTFGRFSDKVAVHLNDTHPVLAIPELIRLLVDVHHMPWDEAMGHIKRVFSYTNHTLMPEALETWDVELLSRLLPRHLEIIFDINAAFLREASESKEKGVHDLDFIRRISLVDEYGQRRVRMAYLAIVASHTVNGVSKLHSQLMTRHIFADFARLFPERFTNVTNGITPRRWLAQASPPLARLVDETIGTQWRKDLFELGALRKVAGDAAFEEAFRAAKRENKVRLIQRMTARTGLAFNPDALFDMQVKRMHEYKRQLLNVLHVITRYNRIVQAPERDWVPRVVLFAGKAASAYRMAKTIIRLINDVAEKVNHDPVVGDRLKVVFVPNYGVSVAEVVIPAADLSEQISTAGTEASGTGNMKLALNGALTMGTLDGANIEIGEAVGADNIFIFGNTADQVDALRGAGYRPRQIYEENAGLRMALDQIRRGFFAPDDPARYQEIFHTLVDWGDHYMVLADYAAFVQAQEAADRRFVDVRSWTASAIENVAGMGMFSSDRAIAEYAREIWHTKPVDTGR</sequence>
<dbReference type="PIRSF" id="PIRSF000460">
    <property type="entry name" value="Pprylas_GlgP"/>
    <property type="match status" value="1"/>
</dbReference>